<feature type="compositionally biased region" description="Polar residues" evidence="1">
    <location>
        <begin position="19"/>
        <end position="33"/>
    </location>
</feature>
<dbReference type="Gene3D" id="1.25.10.10">
    <property type="entry name" value="Leucine-rich Repeat Variant"/>
    <property type="match status" value="1"/>
</dbReference>
<dbReference type="InterPro" id="IPR024395">
    <property type="entry name" value="CLASP_N_dom"/>
</dbReference>
<dbReference type="GO" id="GO:0008017">
    <property type="term" value="F:microtubule binding"/>
    <property type="evidence" value="ECO:0007669"/>
    <property type="project" value="TreeGrafter"/>
</dbReference>
<proteinExistence type="predicted"/>
<dbReference type="Pfam" id="PF12348">
    <property type="entry name" value="CLASP_N"/>
    <property type="match status" value="1"/>
</dbReference>
<keyword evidence="4" id="KW-1185">Reference proteome</keyword>
<organism evidence="3 4">
    <name type="scientific">Pelobates cultripes</name>
    <name type="common">Western spadefoot toad</name>
    <dbReference type="NCBI Taxonomy" id="61616"/>
    <lineage>
        <taxon>Eukaryota</taxon>
        <taxon>Metazoa</taxon>
        <taxon>Chordata</taxon>
        <taxon>Craniata</taxon>
        <taxon>Vertebrata</taxon>
        <taxon>Euteleostomi</taxon>
        <taxon>Amphibia</taxon>
        <taxon>Batrachia</taxon>
        <taxon>Anura</taxon>
        <taxon>Pelobatoidea</taxon>
        <taxon>Pelobatidae</taxon>
        <taxon>Pelobates</taxon>
    </lineage>
</organism>
<dbReference type="PANTHER" id="PTHR21567:SF87">
    <property type="entry name" value="CRESCERIN-LIKE PROTEIN CHE-12"/>
    <property type="match status" value="1"/>
</dbReference>
<evidence type="ECO:0000313" key="3">
    <source>
        <dbReference type="EMBL" id="CAH2295910.1"/>
    </source>
</evidence>
<dbReference type="InterPro" id="IPR016024">
    <property type="entry name" value="ARM-type_fold"/>
</dbReference>
<evidence type="ECO:0000256" key="1">
    <source>
        <dbReference type="SAM" id="MobiDB-lite"/>
    </source>
</evidence>
<dbReference type="Proteomes" id="UP001295444">
    <property type="component" value="Chromosome 05"/>
</dbReference>
<dbReference type="InterPro" id="IPR011989">
    <property type="entry name" value="ARM-like"/>
</dbReference>
<gene>
    <name evidence="3" type="ORF">PECUL_23A009793</name>
</gene>
<feature type="region of interest" description="Disordered" evidence="1">
    <location>
        <begin position="19"/>
        <end position="47"/>
    </location>
</feature>
<name>A0AAD1WAZ8_PELCU</name>
<dbReference type="EMBL" id="OW240916">
    <property type="protein sequence ID" value="CAH2295910.1"/>
    <property type="molecule type" value="Genomic_DNA"/>
</dbReference>
<protein>
    <submittedName>
        <fullName evidence="3">TOG array regulator of axonemal microtubules 1</fullName>
    </submittedName>
</protein>
<sequence length="416" mass="46728">MKKDDLLKLKPMGSCSQDYTRQVRTKVDQSSVRRSMHPSLGKDYMKGSTTNNKICREPLHQPLPPLASNHQMRKLRNFKVKGIQNGSQAGNVRLKLTKDPMPPSKESRVSITTGDYKPSPPKEPTKRTAPYSNFQKFKMLEQSSQPPPRNTSLLQAFKLVSSDEGHQKIEGLNIIQKLSVTKPQLLNSNLKDIKVAVNKELSAIRLDVSVAAINCMESLFSQLKSSMLDDQDECLLGLLLKAGKSTSTIMRKVDKALSTALEFLTPECVLANFPTIALTNTNSAVRECAAKFFRLSVEQMGASQILWSAWNVKKKALPVLSTLVEDPIPEVRQHGLILLKNFRKHPSFLDMMVKYVSPENMAGIIKIIFEERMPKKTAPKEPWQSEAVWQLLNLSENVSEMSLFRHEIPGSLCGWS</sequence>
<accession>A0AAD1WAZ8</accession>
<reference evidence="3" key="1">
    <citation type="submission" date="2022-03" db="EMBL/GenBank/DDBJ databases">
        <authorList>
            <person name="Alioto T."/>
            <person name="Alioto T."/>
            <person name="Gomez Garrido J."/>
        </authorList>
    </citation>
    <scope>NUCLEOTIDE SEQUENCE</scope>
</reference>
<feature type="region of interest" description="Disordered" evidence="1">
    <location>
        <begin position="94"/>
        <end position="130"/>
    </location>
</feature>
<dbReference type="AlphaFoldDB" id="A0AAD1WAZ8"/>
<feature type="domain" description="CLASP N-terminal" evidence="2">
    <location>
        <begin position="183"/>
        <end position="333"/>
    </location>
</feature>
<dbReference type="SUPFAM" id="SSF48371">
    <property type="entry name" value="ARM repeat"/>
    <property type="match status" value="1"/>
</dbReference>
<dbReference type="PANTHER" id="PTHR21567">
    <property type="entry name" value="CLASP"/>
    <property type="match status" value="1"/>
</dbReference>
<evidence type="ECO:0000313" key="4">
    <source>
        <dbReference type="Proteomes" id="UP001295444"/>
    </source>
</evidence>
<dbReference type="GO" id="GO:0005881">
    <property type="term" value="C:cytoplasmic microtubule"/>
    <property type="evidence" value="ECO:0007669"/>
    <property type="project" value="TreeGrafter"/>
</dbReference>
<dbReference type="GO" id="GO:0000226">
    <property type="term" value="P:microtubule cytoskeleton organization"/>
    <property type="evidence" value="ECO:0007669"/>
    <property type="project" value="TreeGrafter"/>
</dbReference>
<evidence type="ECO:0000259" key="2">
    <source>
        <dbReference type="Pfam" id="PF12348"/>
    </source>
</evidence>